<dbReference type="SUPFAM" id="SSF63825">
    <property type="entry name" value="YWTD domain"/>
    <property type="match status" value="8"/>
</dbReference>
<dbReference type="PROSITE" id="PS51120">
    <property type="entry name" value="LDLRB"/>
    <property type="match status" value="16"/>
</dbReference>
<evidence type="ECO:0000259" key="30">
    <source>
        <dbReference type="PROSITE" id="PS50026"/>
    </source>
</evidence>
<dbReference type="RefSeq" id="XP_029649721.1">
    <property type="nucleotide sequence ID" value="XM_029793861.2"/>
</dbReference>
<dbReference type="GO" id="GO:0016324">
    <property type="term" value="C:apical plasma membrane"/>
    <property type="evidence" value="ECO:0007669"/>
    <property type="project" value="UniProtKB-SubCell"/>
</dbReference>
<proteinExistence type="inferred from homology"/>
<feature type="disulfide bond" evidence="25">
    <location>
        <begin position="1116"/>
        <end position="1131"/>
    </location>
</feature>
<feature type="disulfide bond" evidence="24">
    <location>
        <begin position="164"/>
        <end position="174"/>
    </location>
</feature>
<dbReference type="CDD" id="cd00112">
    <property type="entry name" value="LDLa"/>
    <property type="match status" value="28"/>
</dbReference>
<evidence type="ECO:0000256" key="16">
    <source>
        <dbReference type="ARBA" id="ARBA00023136"/>
    </source>
</evidence>
<evidence type="ECO:0000256" key="9">
    <source>
        <dbReference type="ARBA" id="ARBA00022729"/>
    </source>
</evidence>
<evidence type="ECO:0000256" key="12">
    <source>
        <dbReference type="ARBA" id="ARBA00022837"/>
    </source>
</evidence>
<feature type="domain" description="EGF-like" evidence="30">
    <location>
        <begin position="4178"/>
        <end position="4214"/>
    </location>
</feature>
<feature type="disulfide bond" evidence="24">
    <location>
        <begin position="4204"/>
        <end position="4213"/>
    </location>
</feature>
<dbReference type="InterPro" id="IPR009030">
    <property type="entry name" value="Growth_fac_rcpt_cys_sf"/>
</dbReference>
<sequence>MSHWQLIVMFLLHLCCGVQSQETLVKQFKCKDGYHIPLSWVCDGERDCLHEEDELADEEQCRMHKKMNRVATGQDVKGFSCVPNYYLCPGTLHCIPIEKVCDGVNDCLNSDRADEGYHCVNRGCTHKACSYGCRETSQGPKCFCAKGMQPKADNELQCEDMDECSYDGFCDQTCVNGYTNYSCSCVAGYDLKEDNKSCEAINVPKDEEATLLYTNTNNVQHISLSANTTGDTLFSVEGHAIETMDFNHRNSSFCWITNFPGKTDQQLQCASINDTSDTWILETEFKLKGIADIAYDWIGKNWYFSHKNRGTIFLCTENGKLCQIINHIGKGRRIRSLILDPTKGFLFYADTISHVISRMTLEGKDLKSLVHKKTFYPTGLALDFANEHVYWSDTFYESLERVSYNGDDRSIVFHGIQVKHVYGISLLENSIYLAYHYFGTINKFDRFDHTSKPVTIKNFLTNPTSIHVYHRQRQPDLERVADPDCEQIMVSIPTKAKAKLKCMCQSGYVITNGTKCTKINETEFLLYTNAEEGTIVGASMQPNFKNDMMKPVQGLLRPAAIAFDSQSGHIFYSDIARRQIGRYDVHNETLIENFVNVTHGTITCGGLAIDPLGRNLFWTDQRLQTINVLNLDHRESWKVISTNTIHPKAIVVDPLGGHIYWTNWVYYPVNSTATATIQRAKMDGSDQETFVSGKELFPTGLFLDSINKELYWADSSFNKIEKTSLVGTVERKVVLSSKIDPQLHYPNDLVVHYDILYYTASASLNAYNLKTKDHYTLRSADSILSHSLTLFSKKLLPGNNKCSEDNGGCSDLCLSLPGDNYICACPAGKELDNNTCTAIKGYVQPDKCKAQDEFSCNNGFCITNEWVCDGDNDCGDNSDENSTFVEGGCGTTECNSDMFRCNNKCILQQWMCDGEKDCLNGDDEAPQNCNRSRECLPNHRMCTSVGRCIPENWWCDHDQDCPGGEDEDDKCIYSTCKPDYFQCTNGRCIPYEHRCDRENDCPDGSDEMNCKYQCDPGREFKCKNSSMCFPLNFQCDGTPNCPDASDELGCNSTRHSCSSDHFTCRSNGLCIPSAWKCDHEPDCDDNSDETDCSKGGCAPDLFQCSKNQCIIQKWVCDHINDCLDQSDEKNCPFNTPCQFPNRTCGNDSLTCITPDKLCDGIFNCADKSDEGGECGVDECSSGVCSHTCVPTPTGFICLCPPHKKLLPDMKTCAELNVCDQWGICSQNCTPGPDKSFKCSCFPGYSVSPDGSTCIPDDVDPVYLLFSNQHEVRQMDVRTKMTISLLSGLHSTIALDFHYRQKLVFWSDVIDDVIYSGHMDSNSIMNTQAIVSIGLRSTEGLAVDWIADNVYWVESNMDQIEVAKLDGRMRTSLLAGNINSPRAIVLDPREGSLFWTDWDGVMPRIEMCSMSGRNRRTIFNISSIVGGGWPNGLAIDYEFRRLFWVDARSDSIHTITYDGHDLRMVLKDHVNLGHPFAITLFGDNLYWTDWRSNNVFSTNKFHGKNTTIIQRTVTQPFDIHIFHPKRQPWGKNPCANKNGGCSHLCLIDHDGKFGCKCPYLKKLGTDNKTCEDIQDFLIFGSANAILGVQLEDAHYNVMPAITVTHVNTPSAVDFYVKNQQIYWADKFLNVISSANVSGSGLPSVIISGLENPEGFAVDWLSGNMYFTTYGRSSGTISVARLNGAFRTVLIQDNLLKPRKLLLHPVKGKLFWLDGVDAKTRIMTATMDGQKITKIIQEPRIMSYTIDRNMEKIYYSTNFSLMSANLDGSNASRISIKKELLPFTALTVYGDFIYFTSKNQISSLSLINGTIRVTRRNKPNIFSLVVHTKAELNGSNACTVKNGGCLQLCLPHNETSRRCVCTAGYQLKDNKCIGIRTFLMYSINNEVRGMPLDGNGTSIRALPAIPQIVTATAIDFDARQDYIYWVDSSSRTISRIKRDLTERKQIVPLDDTTNAQNTVNAINTVEGIAVDWVAGNIYWTDSSRSTIEVARLDGQYRYVLVFHVLDKPCAIAVHPMKGYLFWTDCGTQPLIERAQLDGSKRVVLLNNSLREPHGLSVDYETDRLYWCDRILNVIGWIAINGSEPHIVITNTSQCMSLTVYKKHVYWIESSANGSAIFRASKYDGSGKIALLTNLAKKVVDIKIFHKDRNETNICSNNATGCQNLCLLKSETESVCTCSYGQLAADSKSCTDYDAYLLFSEVTSIRSIHMINEISLNAPVRPIQNSTSMKNVIGLSFDYRRQRVFYSDIQRSEIGAISLKDYSFKILAKNIGSAEDLAYSSELDHLYWTSHTHSSISRLNVNDTVVNPKPEVILELTKEDYLRAIVINSCESRMYWTNWNIKSPSIQRAYLGGYDVHYIITTRIHMPNALAIDHKAQKLFWADARLDKIERCNLDGTDRRDIVNAVPRHPFALAVYGDFIYWTDWILKAVLRVNKHDGSGITWMRNRIARQPMGIIAVANDTDDCTQNPCYQNKFGCHDTCNVDPHGHPYCTCQDGFILMPDGKSCNFHCSEGMFACTSSNRCLMSENRCNGKTECPGGEDEQNCSEVECKENEFKCLNNNSCILAFWVCDSIEECKDGSDEANCTCKEGFFQCKDGTCIEGKWECDAHHDCVDGSDEHKFCNRPTCHPDNFTCVSSGLCIPASWKCDGQSDCRDNSDESEEASCPARICSNTEFQCTSSQCIELHDRCNGEFDCLDGSDEMGCLPNDCNPMLQYRCHNDFCIDRVLFCDGHDDCGDNSDEYEDCASSVCTVTEFQCSNNQCIDLQDRCNGDFDCLDGTDEMSCHADNVCDPVLHFTCNNNVCIDRVLFCDGRNDCGDNSDEHENCGVNPCDLHNPCEHTCIPVYYEYRCSCREGYKLYNKTYCQDINECVTSFPCSHMCNNTIGGYTCSCAEGYLLEKDRRFCKVAEPPEPKLLVASQHYIIKTDFSGRNIEMVVNDLNHVIALDYDWVDQYIYWSHISATNSKIFRTQMNSSHVQVLHETNIKDPDGIAVDWIGRNLYWCDRTTHTIEVSQLNGNHRKVLLHKGLHHPRAIEVYPAKGLLFYTDWGSSPHIGRVKMDGTNRIKIIDQNLIWPNALTIDYVTNKIFWADGRLKYIAFANLDGTNINKIIKEYLSHVFAITTIEGFIFWSDWGTENIHRAMKFSGENITNFSHLPSRPMDIQVFHPFRQPQLEEPSKNPCYNSSCSQLCLLTPDPPHGIGHTCACSDGYLLAGDKKQCLRECVSHEISCKSEHQCIPFWWKCDGHADCEDGSDELDNCTNHPFYCNQSGMFQCKNAQGPEDCIYPLMFCDGNIDCPDQSDETLCDAYQCQANQFKCSTSLKCIPKHLACDKKFHCLSGEDERNCNIECKPNEFKCWNNNCIPSVNRCDGDNDCRDFSDEINCHNHTCPENFFQCNISKKCIQNNWVCDLHPDCGENDNTDEVNCAETSCEAGLFWCHDRNCISQKWVCDGEEDCTNGIDETDCFNNCPNNLFRCNNGKCISQSFVCDGMPHCNDSSDEAHCATHSCDTLFSCNNSGSCIPHEWVCDGNINCDNGFDEQNCECSDDHWKCNNGQCIPVSWKCDGAKDCEDGSDETLITCTNTTCQPSDFACSDNICIRNIAVCDGDIDCPDGSDEVGCNKVTPRYNCKITDFKCINSSGCIPMAHICNTVKDCLDGSDELESICSTAETCSISNTCAQICEKYSVGFKCSCNTGTKLANDGVSCIDVNECQLHGYCPQLCTNFYGGYNCSCEKNFVPMYENHRFECKANGEDAFLLIAEENTLHVSSPSRDIEKLRVWTHKKGEKISSIQLDIDANVVFMLLNGEITKMGLPVVNIKKRDTYQSNIQDVKPVTLKFYRPVEPVDLAIDWVDKHIYWTDHAVRGIRMADYNGTYMHTFTRSRYLSPYAIAVDPIHKKIFWTNHDHFPQIESCDLDGHNRKVLVYKNIKRPSGLALDIPNRRLYWADIATKTIGTVDIDGNDQQQVAKFIQVAGGPYKLDVFENHIYVVMSQNLNVIKMDKFSTGNPKTVLRKDMMFIGDIKVVQQFKQRVVKSKCKKNTCKKYEMCVTNPDQSTACICADSHLSRNGICFRKPISSCMFDADCFNNGTCDENFKCICNPSYNGSHCQNYRCQNVCYNGKCIDPMSSNEEPTCSCLPGYSGARCEHYICTNYCLNGGTCIPDNNERRCNCHPDYNGSRCENLRNNDWCTKYCLNKGACEKDRFNNTVCRCQEGFTGHRCEQCESIHCQPLETCEKDSNGKFTCVEAIDKPLREDCNKRCPNAIACSVVHKKLICHCPNGPCKQLPCNKITCPSKAYCVVENGEPRCKCKQGFTGPNCEQSLCKACLNGGRCDTGFNGVPTCICDEYHTGASCESCVCKNSGNCTVTERGTILCNCPHLYTGKFCERWRCRNYCLNEGKCVNCHVNNSIPICESCSCGDDFSGHRCQKQSIKQPYTSNFKTISFIIIPLCLVLIVLIGLIIFFFNRRRATSQQFKHIRIQENANEISNPLYIPETDEQELHEPTDAHQSTYDGTFDTFPHDSTTTHKESERHQLLREVRYYGNRDTRPNVSFA</sequence>
<feature type="domain" description="EGF-like" evidence="30">
    <location>
        <begin position="4068"/>
        <end position="4102"/>
    </location>
</feature>
<feature type="disulfide bond" evidence="25">
    <location>
        <begin position="3503"/>
        <end position="3515"/>
    </location>
</feature>
<dbReference type="PROSITE" id="PS01186">
    <property type="entry name" value="EGF_2"/>
    <property type="match status" value="6"/>
</dbReference>
<feature type="disulfide bond" evidence="25">
    <location>
        <begin position="2567"/>
        <end position="2582"/>
    </location>
</feature>
<feature type="repeat" description="LDL-receptor class B" evidence="26">
    <location>
        <begin position="3037"/>
        <end position="3080"/>
    </location>
</feature>
<feature type="disulfide bond" evidence="25">
    <location>
        <begin position="3426"/>
        <end position="3438"/>
    </location>
</feature>
<keyword evidence="11" id="KW-1009">Hearing</keyword>
<evidence type="ECO:0000256" key="24">
    <source>
        <dbReference type="PROSITE-ProRule" id="PRU00076"/>
    </source>
</evidence>
<feature type="disulfide bond" evidence="25">
    <location>
        <begin position="3464"/>
        <end position="3476"/>
    </location>
</feature>
<keyword evidence="12" id="KW-0106">Calcium</keyword>
<dbReference type="FunFam" id="4.10.400.10:FF:000002">
    <property type="entry name" value="Low-density lipoprotein receptor-related protein 1"/>
    <property type="match status" value="1"/>
</dbReference>
<dbReference type="PROSITE" id="PS50026">
    <property type="entry name" value="EGF_3"/>
    <property type="match status" value="8"/>
</dbReference>
<feature type="disulfide bond" evidence="25">
    <location>
        <begin position="1035"/>
        <end position="1050"/>
    </location>
</feature>
<feature type="disulfide bond" evidence="25">
    <location>
        <begin position="3522"/>
        <end position="3537"/>
    </location>
</feature>
<feature type="disulfide bond" evidence="25">
    <location>
        <begin position="2795"/>
        <end position="2813"/>
    </location>
</feature>
<feature type="disulfide bond" evidence="25">
    <location>
        <begin position="2591"/>
        <end position="2609"/>
    </location>
</feature>
<dbReference type="Proteomes" id="UP000515154">
    <property type="component" value="Linkage group LG23"/>
</dbReference>
<dbReference type="CDD" id="cd00054">
    <property type="entry name" value="EGF_CA"/>
    <property type="match status" value="1"/>
</dbReference>
<evidence type="ECO:0000256" key="10">
    <source>
        <dbReference type="ARBA" id="ARBA00022737"/>
    </source>
</evidence>
<evidence type="ECO:0000313" key="31">
    <source>
        <dbReference type="Proteomes" id="UP000515154"/>
    </source>
</evidence>
<dbReference type="InterPro" id="IPR036055">
    <property type="entry name" value="LDL_receptor-like_sf"/>
</dbReference>
<evidence type="ECO:0000256" key="11">
    <source>
        <dbReference type="ARBA" id="ARBA00022740"/>
    </source>
</evidence>
<feature type="disulfide bond" evidence="25">
    <location>
        <begin position="3352"/>
        <end position="3370"/>
    </location>
</feature>
<feature type="disulfide bond" evidence="25">
    <location>
        <begin position="856"/>
        <end position="874"/>
    </location>
</feature>
<feature type="disulfide bond" evidence="25">
    <location>
        <begin position="983"/>
        <end position="1001"/>
    </location>
</feature>
<evidence type="ECO:0000256" key="21">
    <source>
        <dbReference type="ARBA" id="ARBA00074420"/>
    </source>
</evidence>
<keyword evidence="20" id="KW-0966">Cell projection</keyword>
<feature type="repeat" description="LDL-receptor class B" evidence="26">
    <location>
        <begin position="1439"/>
        <end position="1483"/>
    </location>
</feature>
<feature type="repeat" description="LDL-receptor class B" evidence="26">
    <location>
        <begin position="1618"/>
        <end position="1660"/>
    </location>
</feature>
<feature type="disulfide bond" evidence="24">
    <location>
        <begin position="4302"/>
        <end position="4311"/>
    </location>
</feature>
<gene>
    <name evidence="32" type="primary">LOC115223367</name>
</gene>
<feature type="repeat" description="LDL-receptor class B" evidence="26">
    <location>
        <begin position="387"/>
        <end position="430"/>
    </location>
</feature>
<feature type="disulfide bond" evidence="25">
    <location>
        <begin position="995"/>
        <end position="1010"/>
    </location>
</feature>
<feature type="disulfide bond" evidence="25">
    <location>
        <begin position="2527"/>
        <end position="2542"/>
    </location>
</feature>
<dbReference type="PROSITE" id="PS01187">
    <property type="entry name" value="EGF_CA"/>
    <property type="match status" value="3"/>
</dbReference>
<evidence type="ECO:0000256" key="3">
    <source>
        <dbReference type="ARBA" id="ARBA00004489"/>
    </source>
</evidence>
<feature type="repeat" description="LDL-receptor class B" evidence="26">
    <location>
        <begin position="1973"/>
        <end position="2015"/>
    </location>
</feature>
<dbReference type="PANTHER" id="PTHR22722">
    <property type="entry name" value="LOW-DENSITY LIPOPROTEIN RECEPTOR-RELATED PROTEIN 2-RELATED"/>
    <property type="match status" value="1"/>
</dbReference>
<feature type="disulfide bond" evidence="25">
    <location>
        <begin position="3483"/>
        <end position="3498"/>
    </location>
</feature>
<reference evidence="32" key="1">
    <citation type="submission" date="2025-08" db="UniProtKB">
        <authorList>
            <consortium name="RefSeq"/>
        </authorList>
    </citation>
    <scope>IDENTIFICATION</scope>
</reference>
<keyword evidence="32" id="KW-0449">Lipoprotein</keyword>
<dbReference type="Gene3D" id="4.10.400.10">
    <property type="entry name" value="Low-density Lipoprotein Receptor"/>
    <property type="match status" value="28"/>
</dbReference>
<feature type="disulfide bond" evidence="25">
    <location>
        <begin position="1097"/>
        <end position="1109"/>
    </location>
</feature>
<dbReference type="SMART" id="SM00192">
    <property type="entry name" value="LDLa"/>
    <property type="match status" value="29"/>
</dbReference>
<feature type="domain" description="EGF-like" evidence="30">
    <location>
        <begin position="160"/>
        <end position="199"/>
    </location>
</feature>
<feature type="repeat" description="LDL-receptor class B" evidence="26">
    <location>
        <begin position="2016"/>
        <end position="2059"/>
    </location>
</feature>
<feature type="disulfide bond" evidence="25">
    <location>
        <begin position="3326"/>
        <end position="3341"/>
    </location>
</feature>
<comment type="subcellular location">
    <subcellularLocation>
        <location evidence="1">Apical cell membrane</location>
        <topology evidence="1">Single-pass type I membrane protein</topology>
    </subcellularLocation>
    <subcellularLocation>
        <location evidence="3">Cell projection</location>
        <location evidence="3">Axon</location>
    </subcellularLocation>
    <subcellularLocation>
        <location evidence="2">Cell projection</location>
        <location evidence="2">Dendrite</location>
    </subcellularLocation>
</comment>
<feature type="repeat" description="LDL-receptor class B" evidence="26">
    <location>
        <begin position="2374"/>
        <end position="2416"/>
    </location>
</feature>
<feature type="disulfide bond" evidence="25">
    <location>
        <begin position="3471"/>
        <end position="3489"/>
    </location>
</feature>
<feature type="domain" description="EGF-like" evidence="30">
    <location>
        <begin position="4342"/>
        <end position="4379"/>
    </location>
</feature>
<dbReference type="FunFam" id="2.120.10.30:FF:000241">
    <property type="entry name" value="Low-density lipoprotein receptor-related protein 6"/>
    <property type="match status" value="3"/>
</dbReference>
<accession>A0A6P7TKW0</accession>
<dbReference type="FunFam" id="2.120.10.30:FF:000008">
    <property type="entry name" value="Low-density lipoprotein receptor-related protein 4"/>
    <property type="match status" value="1"/>
</dbReference>
<feature type="repeat" description="LDL-receptor class B" evidence="26">
    <location>
        <begin position="2949"/>
        <end position="2993"/>
    </location>
</feature>
<feature type="disulfide bond" evidence="24">
    <location>
        <begin position="4369"/>
        <end position="4378"/>
    </location>
</feature>
<feature type="repeat" description="LDL-receptor class B" evidence="26">
    <location>
        <begin position="3848"/>
        <end position="3890"/>
    </location>
</feature>
<dbReference type="GO" id="GO:0017124">
    <property type="term" value="F:SH3 domain binding"/>
    <property type="evidence" value="ECO:0007669"/>
    <property type="project" value="UniProtKB-KW"/>
</dbReference>
<dbReference type="InterPro" id="IPR002172">
    <property type="entry name" value="LDrepeatLR_classA_rpt"/>
</dbReference>
<dbReference type="PROSITE" id="PS01209">
    <property type="entry name" value="LDLRA_1"/>
    <property type="match status" value="10"/>
</dbReference>
<feature type="disulfide bond" evidence="24">
    <location>
        <begin position="4143"/>
        <end position="4153"/>
    </location>
</feature>
<dbReference type="GO" id="GO:0007399">
    <property type="term" value="P:nervous system development"/>
    <property type="evidence" value="ECO:0007669"/>
    <property type="project" value="UniProtKB-KW"/>
</dbReference>
<evidence type="ECO:0000256" key="5">
    <source>
        <dbReference type="ARBA" id="ARBA00022475"/>
    </source>
</evidence>
<dbReference type="GO" id="GO:0007605">
    <property type="term" value="P:sensory perception of sound"/>
    <property type="evidence" value="ECO:0007669"/>
    <property type="project" value="UniProtKB-KW"/>
</dbReference>
<feature type="disulfide bond" evidence="25">
    <location>
        <begin position="3286"/>
        <end position="3301"/>
    </location>
</feature>
<comment type="caution">
    <text evidence="24">Lacks conserved residue(s) required for the propagation of feature annotation.</text>
</comment>
<protein>
    <recommendedName>
        <fullName evidence="21">Low-density lipoprotein receptor-related protein 2</fullName>
    </recommendedName>
    <alternativeName>
        <fullName evidence="22">Glycoprotein 330</fullName>
    </alternativeName>
    <alternativeName>
        <fullName evidence="23">Megalin</fullName>
    </alternativeName>
</protein>
<dbReference type="SUPFAM" id="SSF57424">
    <property type="entry name" value="LDL receptor-like module"/>
    <property type="match status" value="26"/>
</dbReference>
<feature type="disulfide bond" evidence="25">
    <location>
        <begin position="2667"/>
        <end position="2679"/>
    </location>
</feature>
<evidence type="ECO:0000256" key="26">
    <source>
        <dbReference type="PROSITE-ProRule" id="PRU00461"/>
    </source>
</evidence>
<feature type="disulfide bond" evidence="25">
    <location>
        <begin position="3445"/>
        <end position="3460"/>
    </location>
</feature>
<evidence type="ECO:0000256" key="17">
    <source>
        <dbReference type="ARBA" id="ARBA00023157"/>
    </source>
</evidence>
<evidence type="ECO:0000256" key="29">
    <source>
        <dbReference type="SAM" id="SignalP"/>
    </source>
</evidence>
<evidence type="ECO:0000256" key="20">
    <source>
        <dbReference type="ARBA" id="ARBA00023273"/>
    </source>
</evidence>
<dbReference type="SMART" id="SM00181">
    <property type="entry name" value="EGF"/>
    <property type="match status" value="26"/>
</dbReference>
<keyword evidence="15" id="KW-0729">SH3-binding</keyword>
<organism evidence="31 32">
    <name type="scientific">Octopus sinensis</name>
    <name type="common">East Asian common octopus</name>
    <dbReference type="NCBI Taxonomy" id="2607531"/>
    <lineage>
        <taxon>Eukaryota</taxon>
        <taxon>Metazoa</taxon>
        <taxon>Spiralia</taxon>
        <taxon>Lophotrochozoa</taxon>
        <taxon>Mollusca</taxon>
        <taxon>Cephalopoda</taxon>
        <taxon>Coleoidea</taxon>
        <taxon>Octopodiformes</taxon>
        <taxon>Octopoda</taxon>
        <taxon>Incirrata</taxon>
        <taxon>Octopodidae</taxon>
        <taxon>Octopus</taxon>
    </lineage>
</organism>
<feature type="disulfide bond" evidence="24">
    <location>
        <begin position="2828"/>
        <end position="2838"/>
    </location>
</feature>
<dbReference type="GO" id="GO:0005509">
    <property type="term" value="F:calcium ion binding"/>
    <property type="evidence" value="ECO:0007669"/>
    <property type="project" value="InterPro"/>
</dbReference>
<dbReference type="PRINTS" id="PR00261">
    <property type="entry name" value="LDLRECEPTOR"/>
</dbReference>
<keyword evidence="16 28" id="KW-0472">Membrane</keyword>
<feature type="disulfide bond" evidence="25">
    <location>
        <begin position="3546"/>
        <end position="3564"/>
    </location>
</feature>
<dbReference type="FunFam" id="2.120.10.30:FF:000035">
    <property type="entry name" value="Low-density lipoprotein receptor-related protein 2"/>
    <property type="match status" value="1"/>
</dbReference>
<evidence type="ECO:0000256" key="13">
    <source>
        <dbReference type="ARBA" id="ARBA00022902"/>
    </source>
</evidence>
<evidence type="ECO:0000256" key="19">
    <source>
        <dbReference type="ARBA" id="ARBA00023180"/>
    </source>
</evidence>
<dbReference type="KEGG" id="osn:115223367"/>
<dbReference type="Pfam" id="PF00058">
    <property type="entry name" value="Ldl_recept_b"/>
    <property type="match status" value="10"/>
</dbReference>
<feature type="disulfide bond" evidence="25">
    <location>
        <begin position="1077"/>
        <end position="1092"/>
    </location>
</feature>
<evidence type="ECO:0000256" key="1">
    <source>
        <dbReference type="ARBA" id="ARBA00004247"/>
    </source>
</evidence>
<feature type="disulfide bond" evidence="24">
    <location>
        <begin position="4182"/>
        <end position="4192"/>
    </location>
</feature>
<feature type="disulfide bond" evidence="25">
    <location>
        <begin position="2754"/>
        <end position="2772"/>
    </location>
</feature>
<dbReference type="SUPFAM" id="SSF57184">
    <property type="entry name" value="Growth factor receptor domain"/>
    <property type="match status" value="3"/>
</dbReference>
<keyword evidence="14 28" id="KW-1133">Transmembrane helix</keyword>
<feature type="disulfide bond" evidence="25">
    <location>
        <begin position="2714"/>
        <end position="2732"/>
    </location>
</feature>
<keyword evidence="6 24" id="KW-0245">EGF-like domain</keyword>
<feature type="domain" description="EGF-like" evidence="30">
    <location>
        <begin position="2863"/>
        <end position="2902"/>
    </location>
</feature>
<feature type="disulfide bond" evidence="25">
    <location>
        <begin position="3345"/>
        <end position="3357"/>
    </location>
</feature>
<dbReference type="InterPro" id="IPR001881">
    <property type="entry name" value="EGF-like_Ca-bd_dom"/>
</dbReference>
<keyword evidence="17 24" id="KW-1015">Disulfide bond</keyword>
<dbReference type="GO" id="GO:0030425">
    <property type="term" value="C:dendrite"/>
    <property type="evidence" value="ECO:0007669"/>
    <property type="project" value="UniProtKB-SubCell"/>
</dbReference>
<keyword evidence="18 32" id="KW-0675">Receptor</keyword>
<dbReference type="Pfam" id="PF00057">
    <property type="entry name" value="Ldl_recept_a"/>
    <property type="match status" value="23"/>
</dbReference>
<dbReference type="Gene3D" id="2.10.25.10">
    <property type="entry name" value="Laminin"/>
    <property type="match status" value="11"/>
</dbReference>
<dbReference type="FunFam" id="4.10.400.10:FF:000065">
    <property type="entry name" value="Transmembrane protease serine 7"/>
    <property type="match status" value="1"/>
</dbReference>
<evidence type="ECO:0000256" key="2">
    <source>
        <dbReference type="ARBA" id="ARBA00004279"/>
    </source>
</evidence>
<feature type="repeat" description="LDL-receptor class B" evidence="26">
    <location>
        <begin position="2994"/>
        <end position="3036"/>
    </location>
</feature>
<feature type="region of interest" description="Disordered" evidence="27">
    <location>
        <begin position="4499"/>
        <end position="4522"/>
    </location>
</feature>
<keyword evidence="10" id="KW-0677">Repeat</keyword>
<feature type="disulfide bond" evidence="24">
    <location>
        <begin position="4164"/>
        <end position="4173"/>
    </location>
</feature>
<dbReference type="SMART" id="SM00135">
    <property type="entry name" value="LY"/>
    <property type="match status" value="34"/>
</dbReference>
<feature type="transmembrane region" description="Helical" evidence="28">
    <location>
        <begin position="4435"/>
        <end position="4457"/>
    </location>
</feature>
<feature type="repeat" description="LDL-receptor class B" evidence="26">
    <location>
        <begin position="2329"/>
        <end position="2373"/>
    </location>
</feature>
<dbReference type="SUPFAM" id="SSF57196">
    <property type="entry name" value="EGF/Laminin"/>
    <property type="match status" value="6"/>
</dbReference>
<dbReference type="FunFam" id="4.10.400.10:FF:000034">
    <property type="entry name" value="Low-density lipoprotein receptor-related protein 2"/>
    <property type="match status" value="2"/>
</dbReference>
<dbReference type="InterPro" id="IPR051221">
    <property type="entry name" value="LDLR-related"/>
</dbReference>
<dbReference type="FunFam" id="2.10.25.10:FF:000009">
    <property type="entry name" value="Low-density lipoprotein receptor isoform 1"/>
    <property type="match status" value="2"/>
</dbReference>
<evidence type="ECO:0000256" key="18">
    <source>
        <dbReference type="ARBA" id="ARBA00023170"/>
    </source>
</evidence>
<feature type="repeat" description="LDL-receptor class B" evidence="26">
    <location>
        <begin position="3891"/>
        <end position="3934"/>
    </location>
</feature>
<dbReference type="PROSITE" id="PS50068">
    <property type="entry name" value="LDLRA_2"/>
    <property type="match status" value="29"/>
</dbReference>
<evidence type="ECO:0000256" key="15">
    <source>
        <dbReference type="ARBA" id="ARBA00023036"/>
    </source>
</evidence>
<feature type="disulfide bond" evidence="25">
    <location>
        <begin position="3433"/>
        <end position="3451"/>
    </location>
</feature>
<feature type="disulfide bond" evidence="25">
    <location>
        <begin position="2686"/>
        <end position="2701"/>
    </location>
</feature>
<keyword evidence="13" id="KW-0524">Neurogenesis</keyword>
<dbReference type="PROSITE" id="PS00022">
    <property type="entry name" value="EGF_1"/>
    <property type="match status" value="4"/>
</dbReference>
<keyword evidence="9 29" id="KW-0732">Signal</keyword>
<evidence type="ECO:0000313" key="32">
    <source>
        <dbReference type="RefSeq" id="XP_029649721.1"/>
    </source>
</evidence>
<feature type="disulfide bond" evidence="25">
    <location>
        <begin position="3580"/>
        <end position="3592"/>
    </location>
</feature>
<evidence type="ECO:0000256" key="6">
    <source>
        <dbReference type="ARBA" id="ARBA00022536"/>
    </source>
</evidence>
<evidence type="ECO:0000256" key="14">
    <source>
        <dbReference type="ARBA" id="ARBA00022989"/>
    </source>
</evidence>
<dbReference type="GO" id="GO:0030424">
    <property type="term" value="C:axon"/>
    <property type="evidence" value="ECO:0007669"/>
    <property type="project" value="UniProtKB-SubCell"/>
</dbReference>
<dbReference type="InterPro" id="IPR000742">
    <property type="entry name" value="EGF"/>
</dbReference>
<feature type="disulfide bond" evidence="25">
    <location>
        <begin position="1104"/>
        <end position="1122"/>
    </location>
</feature>
<feature type="disulfide bond" evidence="25">
    <location>
        <begin position="3364"/>
        <end position="3379"/>
    </location>
</feature>
<keyword evidence="19" id="KW-0325">Glycoprotein</keyword>
<dbReference type="GO" id="GO:0043235">
    <property type="term" value="C:receptor complex"/>
    <property type="evidence" value="ECO:0007669"/>
    <property type="project" value="TreeGrafter"/>
</dbReference>
<dbReference type="InterPro" id="IPR023415">
    <property type="entry name" value="LDLR_class-A_CS"/>
</dbReference>
<keyword evidence="5" id="KW-1003">Cell membrane</keyword>
<dbReference type="InterPro" id="IPR011042">
    <property type="entry name" value="6-blade_b-propeller_TolB-like"/>
</dbReference>
<feature type="domain" description="EGF-like" evidence="30">
    <location>
        <begin position="4139"/>
        <end position="4174"/>
    </location>
</feature>
<evidence type="ECO:0000256" key="27">
    <source>
        <dbReference type="SAM" id="MobiDB-lite"/>
    </source>
</evidence>
<feature type="disulfide bond" evidence="25">
    <location>
        <begin position="3599"/>
        <end position="3614"/>
    </location>
</feature>
<feature type="disulfide bond" evidence="25">
    <location>
        <begin position="2747"/>
        <end position="2759"/>
    </location>
</feature>
<evidence type="ECO:0000256" key="28">
    <source>
        <dbReference type="SAM" id="Phobius"/>
    </source>
</evidence>
<dbReference type="Gene3D" id="2.120.10.30">
    <property type="entry name" value="TolB, C-terminal domain"/>
    <property type="match status" value="8"/>
</dbReference>
<feature type="disulfide bond" evidence="25">
    <location>
        <begin position="976"/>
        <end position="988"/>
    </location>
</feature>
<dbReference type="SMART" id="SM00179">
    <property type="entry name" value="EGF_CA"/>
    <property type="match status" value="8"/>
</dbReference>
<keyword evidence="8 28" id="KW-0812">Transmembrane</keyword>
<keyword evidence="7" id="KW-0254">Endocytosis</keyword>
<comment type="similarity">
    <text evidence="4">Belongs to the LDLR family.</text>
</comment>
<dbReference type="Pfam" id="PF14670">
    <property type="entry name" value="FXa_inhibition"/>
    <property type="match status" value="1"/>
</dbReference>
<feature type="repeat" description="LDL-receptor class B" evidence="26">
    <location>
        <begin position="344"/>
        <end position="386"/>
    </location>
</feature>
<dbReference type="InterPro" id="IPR018097">
    <property type="entry name" value="EGF_Ca-bd_CS"/>
</dbReference>
<name>A0A6P7TKW0_9MOLL</name>
<feature type="repeat" description="LDL-receptor class B" evidence="26">
    <location>
        <begin position="614"/>
        <end position="656"/>
    </location>
</feature>
<feature type="signal peptide" evidence="29">
    <location>
        <begin position="1"/>
        <end position="20"/>
    </location>
</feature>
<feature type="disulfide bond" evidence="24">
    <location>
        <begin position="4092"/>
        <end position="4101"/>
    </location>
</feature>
<feature type="repeat" description="LDL-receptor class B" evidence="26">
    <location>
        <begin position="1347"/>
        <end position="1389"/>
    </location>
</feature>
<evidence type="ECO:0000256" key="4">
    <source>
        <dbReference type="ARBA" id="ARBA00009939"/>
    </source>
</evidence>
<feature type="disulfide bond" evidence="25">
    <location>
        <begin position="2674"/>
        <end position="2692"/>
    </location>
</feature>
<feature type="disulfide bond" evidence="25">
    <location>
        <begin position="30"/>
        <end position="48"/>
    </location>
</feature>
<evidence type="ECO:0000256" key="22">
    <source>
        <dbReference type="ARBA" id="ARBA00077868"/>
    </source>
</evidence>
<feature type="disulfide bond" evidence="25">
    <location>
        <begin position="2766"/>
        <end position="2781"/>
    </location>
</feature>
<feature type="disulfide bond" evidence="25">
    <location>
        <begin position="3587"/>
        <end position="3605"/>
    </location>
</feature>
<dbReference type="InterPro" id="IPR000033">
    <property type="entry name" value="LDLR_classB_rpt"/>
</dbReference>
<feature type="disulfide bond" evidence="24">
    <location>
        <begin position="2867"/>
        <end position="2877"/>
    </location>
</feature>
<feature type="domain" description="EGF-like" evidence="30">
    <location>
        <begin position="4276"/>
        <end position="4312"/>
    </location>
</feature>
<dbReference type="FunFam" id="2.120.10.30:FF:000012">
    <property type="entry name" value="Low density lipoprotein receptor-related protein 1"/>
    <property type="match status" value="1"/>
</dbReference>
<feature type="chain" id="PRO_5027983228" description="Low-density lipoprotein receptor-related protein 2" evidence="29">
    <location>
        <begin position="21"/>
        <end position="4546"/>
    </location>
</feature>
<feature type="disulfide bond" evidence="25">
    <location>
        <begin position="3539"/>
        <end position="3551"/>
    </location>
</feature>
<evidence type="ECO:0000256" key="25">
    <source>
        <dbReference type="PROSITE-ProRule" id="PRU00124"/>
    </source>
</evidence>
<evidence type="ECO:0000256" key="7">
    <source>
        <dbReference type="ARBA" id="ARBA00022583"/>
    </source>
</evidence>
<dbReference type="PROSITE" id="PS00010">
    <property type="entry name" value="ASX_HYDROXYL"/>
    <property type="match status" value="2"/>
</dbReference>
<feature type="disulfide bond" evidence="25">
    <location>
        <begin position="2584"/>
        <end position="2596"/>
    </location>
</feature>
<feature type="domain" description="EGF-like" evidence="30">
    <location>
        <begin position="2824"/>
        <end position="2862"/>
    </location>
</feature>
<feature type="repeat" description="LDL-receptor class B" evidence="26">
    <location>
        <begin position="708"/>
        <end position="755"/>
    </location>
</feature>
<dbReference type="InterPro" id="IPR000152">
    <property type="entry name" value="EGF-type_Asp/Asn_hydroxyl_site"/>
</dbReference>
<keyword evidence="31" id="KW-1185">Reference proteome</keyword>
<dbReference type="GO" id="GO:0006897">
    <property type="term" value="P:endocytosis"/>
    <property type="evidence" value="ECO:0007669"/>
    <property type="project" value="UniProtKB-KW"/>
</dbReference>
<evidence type="ECO:0000256" key="23">
    <source>
        <dbReference type="ARBA" id="ARBA00080738"/>
    </source>
</evidence>
<evidence type="ECO:0000256" key="8">
    <source>
        <dbReference type="ARBA" id="ARBA00022692"/>
    </source>
</evidence>